<dbReference type="PANTHER" id="PTHR36570:SF3">
    <property type="entry name" value="DISULFIDE BOND FORMATION PROTEIN B"/>
    <property type="match status" value="1"/>
</dbReference>
<feature type="transmembrane region" description="Helical" evidence="6">
    <location>
        <begin position="76"/>
        <end position="94"/>
    </location>
</feature>
<feature type="transmembrane region" description="Helical" evidence="6">
    <location>
        <begin position="147"/>
        <end position="165"/>
    </location>
</feature>
<gene>
    <name evidence="8" type="ORF">C7444_11246</name>
</gene>
<dbReference type="Gene3D" id="1.20.1550.10">
    <property type="entry name" value="DsbB-like"/>
    <property type="match status" value="1"/>
</dbReference>
<dbReference type="GO" id="GO:0015035">
    <property type="term" value="F:protein-disulfide reductase activity"/>
    <property type="evidence" value="ECO:0007669"/>
    <property type="project" value="InterPro"/>
</dbReference>
<name>A0A318GY06_9BURK</name>
<reference evidence="8 9" key="1">
    <citation type="submission" date="2018-05" db="EMBL/GenBank/DDBJ databases">
        <title>Genomic Encyclopedia of Type Strains, Phase IV (KMG-IV): sequencing the most valuable type-strain genomes for metagenomic binning, comparative biology and taxonomic classification.</title>
        <authorList>
            <person name="Goeker M."/>
        </authorList>
    </citation>
    <scope>NUCLEOTIDE SEQUENCE [LARGE SCALE GENOMIC DNA]</scope>
    <source>
        <strain evidence="8 9">DSM 566</strain>
    </source>
</reference>
<protein>
    <submittedName>
        <fullName evidence="8">Thiol:disulfide interchange protein DsbB</fullName>
    </submittedName>
</protein>
<dbReference type="GO" id="GO:0005886">
    <property type="term" value="C:plasma membrane"/>
    <property type="evidence" value="ECO:0007669"/>
    <property type="project" value="UniProtKB-SubCell"/>
</dbReference>
<feature type="signal peptide" evidence="7">
    <location>
        <begin position="1"/>
        <end position="24"/>
    </location>
</feature>
<feature type="transmembrane region" description="Helical" evidence="6">
    <location>
        <begin position="42"/>
        <end position="64"/>
    </location>
</feature>
<feature type="chain" id="PRO_5016445423" evidence="7">
    <location>
        <begin position="25"/>
        <end position="170"/>
    </location>
</feature>
<dbReference type="InterPro" id="IPR023380">
    <property type="entry name" value="DsbB-like_sf"/>
</dbReference>
<sequence length="170" mass="17380">MKGSPTAARAGFLALAAVSAAAVAAAVAAQHLLDMQPCPWCILQRVIFLAISLVAVIAALGIGARPSAWRRRLTGASAGVLAALSAAGVATAAYQHLVASKSSSCAMTLADRIVSGLGLDRWQPEVFEVRASCAEAAVSVLGVPFELWSLLLFVVLGSAGVMLALRAGRR</sequence>
<evidence type="ECO:0000256" key="7">
    <source>
        <dbReference type="SAM" id="SignalP"/>
    </source>
</evidence>
<proteinExistence type="predicted"/>
<dbReference type="Pfam" id="PF02600">
    <property type="entry name" value="DsbB"/>
    <property type="match status" value="1"/>
</dbReference>
<dbReference type="GO" id="GO:0006457">
    <property type="term" value="P:protein folding"/>
    <property type="evidence" value="ECO:0007669"/>
    <property type="project" value="InterPro"/>
</dbReference>
<evidence type="ECO:0000256" key="3">
    <source>
        <dbReference type="ARBA" id="ARBA00022692"/>
    </source>
</evidence>
<evidence type="ECO:0000256" key="4">
    <source>
        <dbReference type="ARBA" id="ARBA00022989"/>
    </source>
</evidence>
<evidence type="ECO:0000256" key="1">
    <source>
        <dbReference type="ARBA" id="ARBA00004651"/>
    </source>
</evidence>
<dbReference type="OrthoDB" id="3711263at2"/>
<keyword evidence="9" id="KW-1185">Reference proteome</keyword>
<evidence type="ECO:0000256" key="5">
    <source>
        <dbReference type="ARBA" id="ARBA00023136"/>
    </source>
</evidence>
<dbReference type="EMBL" id="QJJS01000012">
    <property type="protein sequence ID" value="PXW94731.1"/>
    <property type="molecule type" value="Genomic_DNA"/>
</dbReference>
<evidence type="ECO:0000256" key="2">
    <source>
        <dbReference type="ARBA" id="ARBA00022475"/>
    </source>
</evidence>
<keyword evidence="3 6" id="KW-0812">Transmembrane</keyword>
<dbReference type="RefSeq" id="WP_110401336.1">
    <property type="nucleotide sequence ID" value="NZ_QJJS01000012.1"/>
</dbReference>
<evidence type="ECO:0000313" key="8">
    <source>
        <dbReference type="EMBL" id="PXW94731.1"/>
    </source>
</evidence>
<accession>A0A318GY06</accession>
<dbReference type="SUPFAM" id="SSF158442">
    <property type="entry name" value="DsbB-like"/>
    <property type="match status" value="1"/>
</dbReference>
<dbReference type="InterPro" id="IPR050183">
    <property type="entry name" value="DsbB"/>
</dbReference>
<evidence type="ECO:0000313" key="9">
    <source>
        <dbReference type="Proteomes" id="UP000247811"/>
    </source>
</evidence>
<keyword evidence="7" id="KW-0732">Signal</keyword>
<dbReference type="InterPro" id="IPR003752">
    <property type="entry name" value="DiS_bond_form_DsbB/BdbC"/>
</dbReference>
<keyword evidence="4 6" id="KW-1133">Transmembrane helix</keyword>
<dbReference type="AlphaFoldDB" id="A0A318GY06"/>
<keyword evidence="5 6" id="KW-0472">Membrane</keyword>
<dbReference type="PANTHER" id="PTHR36570">
    <property type="entry name" value="DISULFIDE BOND FORMATION PROTEIN B"/>
    <property type="match status" value="1"/>
</dbReference>
<evidence type="ECO:0000256" key="6">
    <source>
        <dbReference type="SAM" id="Phobius"/>
    </source>
</evidence>
<comment type="caution">
    <text evidence="8">The sequence shown here is derived from an EMBL/GenBank/DDBJ whole genome shotgun (WGS) entry which is preliminary data.</text>
</comment>
<keyword evidence="2" id="KW-1003">Cell membrane</keyword>
<comment type="subcellular location">
    <subcellularLocation>
        <location evidence="1">Cell membrane</location>
        <topology evidence="1">Multi-pass membrane protein</topology>
    </subcellularLocation>
</comment>
<organism evidence="8 9">
    <name type="scientific">Sphaerotilus hippei</name>
    <dbReference type="NCBI Taxonomy" id="744406"/>
    <lineage>
        <taxon>Bacteria</taxon>
        <taxon>Pseudomonadati</taxon>
        <taxon>Pseudomonadota</taxon>
        <taxon>Betaproteobacteria</taxon>
        <taxon>Burkholderiales</taxon>
        <taxon>Sphaerotilaceae</taxon>
        <taxon>Sphaerotilus</taxon>
    </lineage>
</organism>
<dbReference type="Proteomes" id="UP000247811">
    <property type="component" value="Unassembled WGS sequence"/>
</dbReference>